<protein>
    <submittedName>
        <fullName evidence="2">Uncharacterized protein</fullName>
    </submittedName>
</protein>
<dbReference type="EMBL" id="JABEQH010000025">
    <property type="protein sequence ID" value="MBB2177252.1"/>
    <property type="molecule type" value="Genomic_DNA"/>
</dbReference>
<accession>A0A7W4P4P4</accession>
<feature type="compositionally biased region" description="Low complexity" evidence="1">
    <location>
        <begin position="26"/>
        <end position="46"/>
    </location>
</feature>
<gene>
    <name evidence="2" type="ORF">HLH21_15195</name>
</gene>
<organism evidence="2 3">
    <name type="scientific">Gluconacetobacter johannae</name>
    <dbReference type="NCBI Taxonomy" id="112140"/>
    <lineage>
        <taxon>Bacteria</taxon>
        <taxon>Pseudomonadati</taxon>
        <taxon>Pseudomonadota</taxon>
        <taxon>Alphaproteobacteria</taxon>
        <taxon>Acetobacterales</taxon>
        <taxon>Acetobacteraceae</taxon>
        <taxon>Gluconacetobacter</taxon>
    </lineage>
</organism>
<evidence type="ECO:0000313" key="2">
    <source>
        <dbReference type="EMBL" id="MBB2177252.1"/>
    </source>
</evidence>
<dbReference type="Proteomes" id="UP000561066">
    <property type="component" value="Unassembled WGS sequence"/>
</dbReference>
<dbReference type="AlphaFoldDB" id="A0A7W4P4P4"/>
<evidence type="ECO:0000313" key="3">
    <source>
        <dbReference type="Proteomes" id="UP000561066"/>
    </source>
</evidence>
<sequence length="83" mass="8395">MTEEPDGTIEFATVSSAMIVGDSNGAVESASGSDGSASTVASATSALDPVSAKRTDESNLLDQLFQISDQKHKSGNNGSSNNT</sequence>
<evidence type="ECO:0000256" key="1">
    <source>
        <dbReference type="SAM" id="MobiDB-lite"/>
    </source>
</evidence>
<proteinExistence type="predicted"/>
<reference evidence="2 3" key="1">
    <citation type="submission" date="2020-04" db="EMBL/GenBank/DDBJ databases">
        <title>Description of novel Gluconacetobacter.</title>
        <authorList>
            <person name="Sombolestani A."/>
        </authorList>
    </citation>
    <scope>NUCLEOTIDE SEQUENCE [LARGE SCALE GENOMIC DNA]</scope>
    <source>
        <strain evidence="2 3">LMG 21312</strain>
    </source>
</reference>
<feature type="compositionally biased region" description="Polar residues" evidence="1">
    <location>
        <begin position="58"/>
        <end position="68"/>
    </location>
</feature>
<dbReference type="RefSeq" id="WP_182944598.1">
    <property type="nucleotide sequence ID" value="NZ_JABEQH010000025.1"/>
</dbReference>
<name>A0A7W4P4P4_9PROT</name>
<feature type="region of interest" description="Disordered" evidence="1">
    <location>
        <begin position="25"/>
        <end position="83"/>
    </location>
</feature>
<comment type="caution">
    <text evidence="2">The sequence shown here is derived from an EMBL/GenBank/DDBJ whole genome shotgun (WGS) entry which is preliminary data.</text>
</comment>
<keyword evidence="3" id="KW-1185">Reference proteome</keyword>